<dbReference type="OrthoDB" id="5298269at2"/>
<proteinExistence type="predicted"/>
<protein>
    <submittedName>
        <fullName evidence="3">STAS domain-containing protein</fullName>
    </submittedName>
</protein>
<dbReference type="RefSeq" id="WP_110464824.1">
    <property type="nucleotide sequence ID" value="NZ_JAMOFZ010000004.1"/>
</dbReference>
<gene>
    <name evidence="3" type="ORF">DFQ15_10473</name>
</gene>
<evidence type="ECO:0000259" key="2">
    <source>
        <dbReference type="Pfam" id="PF13466"/>
    </source>
</evidence>
<evidence type="ECO:0000313" key="4">
    <source>
        <dbReference type="Proteomes" id="UP000247540"/>
    </source>
</evidence>
<name>A0A318SKD1_9BURK</name>
<dbReference type="InterPro" id="IPR036513">
    <property type="entry name" value="STAS_dom_sf"/>
</dbReference>
<evidence type="ECO:0000256" key="1">
    <source>
        <dbReference type="SAM" id="MobiDB-lite"/>
    </source>
</evidence>
<dbReference type="AlphaFoldDB" id="A0A318SKD1"/>
<dbReference type="Pfam" id="PF13466">
    <property type="entry name" value="STAS_2"/>
    <property type="match status" value="1"/>
</dbReference>
<dbReference type="Proteomes" id="UP000247540">
    <property type="component" value="Unassembled WGS sequence"/>
</dbReference>
<evidence type="ECO:0000313" key="3">
    <source>
        <dbReference type="EMBL" id="PYE78881.1"/>
    </source>
</evidence>
<keyword evidence="4" id="KW-1185">Reference proteome</keyword>
<comment type="caution">
    <text evidence="3">The sequence shown here is derived from an EMBL/GenBank/DDBJ whole genome shotgun (WGS) entry which is preliminary data.</text>
</comment>
<sequence length="564" mass="61012">MAKNETPGFLSRVVRFVRRPDAAWADDDVPGDEADSGYSKQLLKEVVERRRRDDTVRKREFDQLRRLRRRGAGVDTGGEGAVSFFATSLLSRPDDRAVTLRKIDEIEEQMSQQWWTTRPAEPGELPVRVVPAGGPPLYAHRARASASGGAARGGPDTGAPVSGDLQVDIELPDAGHDLPEAPPLMAELELQSTVEDLPGFVHDPQLEESAIRFANADYSGAEAALRLLAAEDGGASESAWGALFDLYRCIGQQERFESAALEFAQRFGRSPPSWYWVCPPGTATHSLEQDDFRWHCAAQVDGAAVKALEDSLVDAPAPWLLDWSALEGFHDDVVLPLLAAFTRWGDLRIPIRLAGVESLLQALQARTPSADALVDPIWWRLHMEVLRVLGQPDAFEMVALDYCVTYEVSPPSWQPARCECRTVSGSAAEDDSTLGPDLSAAAAGATVPPPDARGAGFGSHFPVLTQTLLPPAPVAELAGEITGDPDAAIARLDAAAEHGADTVIVSCDRLVRMDFSAAGSVLNWAAAQAAAGRKVQFRNLHRLAATFLNVIGVDEYARVHARKD</sequence>
<feature type="domain" description="MlaB-like STAS" evidence="2">
    <location>
        <begin position="477"/>
        <end position="554"/>
    </location>
</feature>
<dbReference type="EMBL" id="QJTC01000004">
    <property type="protein sequence ID" value="PYE78881.1"/>
    <property type="molecule type" value="Genomic_DNA"/>
</dbReference>
<dbReference type="InterPro" id="IPR058548">
    <property type="entry name" value="MlaB-like_STAS"/>
</dbReference>
<accession>A0A318SKD1</accession>
<dbReference type="SUPFAM" id="SSF52091">
    <property type="entry name" value="SpoIIaa-like"/>
    <property type="match status" value="1"/>
</dbReference>
<feature type="region of interest" description="Disordered" evidence="1">
    <location>
        <begin position="143"/>
        <end position="164"/>
    </location>
</feature>
<organism evidence="3 4">
    <name type="scientific">Xylophilus ampelinus</name>
    <dbReference type="NCBI Taxonomy" id="54067"/>
    <lineage>
        <taxon>Bacteria</taxon>
        <taxon>Pseudomonadati</taxon>
        <taxon>Pseudomonadota</taxon>
        <taxon>Betaproteobacteria</taxon>
        <taxon>Burkholderiales</taxon>
        <taxon>Xylophilus</taxon>
    </lineage>
</organism>
<reference evidence="3 4" key="1">
    <citation type="submission" date="2018-06" db="EMBL/GenBank/DDBJ databases">
        <title>Genomic Encyclopedia of Type Strains, Phase III (KMG-III): the genomes of soil and plant-associated and newly described type strains.</title>
        <authorList>
            <person name="Whitman W."/>
        </authorList>
    </citation>
    <scope>NUCLEOTIDE SEQUENCE [LARGE SCALE GENOMIC DNA]</scope>
    <source>
        <strain evidence="3 4">CECT 7646</strain>
    </source>
</reference>